<keyword evidence="1" id="KW-0732">Signal</keyword>
<evidence type="ECO:0000256" key="1">
    <source>
        <dbReference type="ARBA" id="ARBA00022729"/>
    </source>
</evidence>
<comment type="caution">
    <text evidence="2">The sequence shown here is derived from an EMBL/GenBank/DDBJ whole genome shotgun (WGS) entry which is preliminary data.</text>
</comment>
<gene>
    <name evidence="2" type="ORF">LCGC14_3109320</name>
</gene>
<evidence type="ECO:0000313" key="2">
    <source>
        <dbReference type="EMBL" id="KKK52001.1"/>
    </source>
</evidence>
<name>A0A0F8YVG5_9ZZZZ</name>
<accession>A0A0F8YVG5</accession>
<dbReference type="SUPFAM" id="SSF69318">
    <property type="entry name" value="Integrin alpha N-terminal domain"/>
    <property type="match status" value="1"/>
</dbReference>
<dbReference type="InterPro" id="IPR013324">
    <property type="entry name" value="RNA_pol_sigma_r3/r4-like"/>
</dbReference>
<reference evidence="2" key="1">
    <citation type="journal article" date="2015" name="Nature">
        <title>Complex archaea that bridge the gap between prokaryotes and eukaryotes.</title>
        <authorList>
            <person name="Spang A."/>
            <person name="Saw J.H."/>
            <person name="Jorgensen S.L."/>
            <person name="Zaremba-Niedzwiedzka K."/>
            <person name="Martijn J."/>
            <person name="Lind A.E."/>
            <person name="van Eijk R."/>
            <person name="Schleper C."/>
            <person name="Guy L."/>
            <person name="Ettema T.J."/>
        </authorList>
    </citation>
    <scope>NUCLEOTIDE SEQUENCE</scope>
</reference>
<proteinExistence type="predicted"/>
<dbReference type="InterPro" id="IPR013517">
    <property type="entry name" value="FG-GAP"/>
</dbReference>
<dbReference type="SUPFAM" id="SSF88659">
    <property type="entry name" value="Sigma3 and sigma4 domains of RNA polymerase sigma factors"/>
    <property type="match status" value="1"/>
</dbReference>
<protein>
    <submittedName>
        <fullName evidence="2">Uncharacterized protein</fullName>
    </submittedName>
</protein>
<organism evidence="2">
    <name type="scientific">marine sediment metagenome</name>
    <dbReference type="NCBI Taxonomy" id="412755"/>
    <lineage>
        <taxon>unclassified sequences</taxon>
        <taxon>metagenomes</taxon>
        <taxon>ecological metagenomes</taxon>
    </lineage>
</organism>
<dbReference type="Pfam" id="PF13517">
    <property type="entry name" value="FG-GAP_3"/>
    <property type="match status" value="1"/>
</dbReference>
<dbReference type="GO" id="GO:0006352">
    <property type="term" value="P:DNA-templated transcription initiation"/>
    <property type="evidence" value="ECO:0007669"/>
    <property type="project" value="InterPro"/>
</dbReference>
<dbReference type="AlphaFoldDB" id="A0A0F8YVG5"/>
<dbReference type="EMBL" id="LAZR01067235">
    <property type="protein sequence ID" value="KKK52001.1"/>
    <property type="molecule type" value="Genomic_DNA"/>
</dbReference>
<dbReference type="InterPro" id="IPR028994">
    <property type="entry name" value="Integrin_alpha_N"/>
</dbReference>
<sequence>MSRRLHIDWEIQPLGEMPDSEIARQLGVSRERVRQIRSRMGIAPYAEPEPPWVVELGKRQDSEIGRRHGVSPVTVGRWRNQLGIARCPTRWDAEPDLGNVPDVVLARRHGVCHMTVARARWDRGISKFGVPFVDWDGDGDLDAMVAGSSRVWFNEGTGTFTESGQSLFTSSEAIVLGDLDGDGDTDLADLGILLADFGCEP</sequence>
<dbReference type="GO" id="GO:0003700">
    <property type="term" value="F:DNA-binding transcription factor activity"/>
    <property type="evidence" value="ECO:0007669"/>
    <property type="project" value="InterPro"/>
</dbReference>